<evidence type="ECO:0000313" key="2">
    <source>
        <dbReference type="EMBL" id="EAA43624.3"/>
    </source>
</evidence>
<protein>
    <submittedName>
        <fullName evidence="2">AGAP010166-PA</fullName>
    </submittedName>
</protein>
<dbReference type="HOGENOM" id="CLU_2032301_0_0_1"/>
<accession>Q7PJU1</accession>
<proteinExistence type="predicted"/>
<gene>
    <name evidence="2" type="ORF">AgaP_AGAP010166</name>
</gene>
<organism evidence="2">
    <name type="scientific">Anopheles gambiae</name>
    <name type="common">African malaria mosquito</name>
    <dbReference type="NCBI Taxonomy" id="7165"/>
    <lineage>
        <taxon>Eukaryota</taxon>
        <taxon>Metazoa</taxon>
        <taxon>Ecdysozoa</taxon>
        <taxon>Arthropoda</taxon>
        <taxon>Hexapoda</taxon>
        <taxon>Insecta</taxon>
        <taxon>Pterygota</taxon>
        <taxon>Neoptera</taxon>
        <taxon>Endopterygota</taxon>
        <taxon>Diptera</taxon>
        <taxon>Nematocera</taxon>
        <taxon>Culicoidea</taxon>
        <taxon>Culicidae</taxon>
        <taxon>Anophelinae</taxon>
        <taxon>Anopheles</taxon>
    </lineage>
</organism>
<feature type="signal peptide" evidence="1">
    <location>
        <begin position="1"/>
        <end position="23"/>
    </location>
</feature>
<reference evidence="2" key="3">
    <citation type="journal article" date="2004" name="Trends Parasitol.">
        <title>The Anopheles gambiae genome: an update.</title>
        <authorList>
            <person name="Mongin E."/>
            <person name="Louis C."/>
            <person name="Holt R.A."/>
            <person name="Birney E."/>
            <person name="Collins F.H."/>
        </authorList>
    </citation>
    <scope>NUCLEOTIDE SEQUENCE</scope>
    <source>
        <strain evidence="2">PEST</strain>
    </source>
</reference>
<feature type="non-terminal residue" evidence="2">
    <location>
        <position position="1"/>
    </location>
</feature>
<reference evidence="2" key="5">
    <citation type="submission" date="2011-05" db="EMBL/GenBank/DDBJ databases">
        <authorList>
            <consortium name="VectorBase"/>
        </authorList>
    </citation>
    <scope>NUCLEOTIDE SEQUENCE</scope>
    <source>
        <strain evidence="2">PEST</strain>
    </source>
</reference>
<reference evidence="2" key="1">
    <citation type="journal article" date="2002" name="Science">
        <title>The genome sequence of the malaria mosquito Anopheles gambiae.</title>
        <authorList>
            <person name="Holt R.A."/>
            <person name="Subramanian G.M."/>
            <person name="Halpern A."/>
            <person name="Sutton G.G."/>
            <person name="Charlab R."/>
            <person name="Nusskern D.R."/>
            <person name="Wincker P."/>
            <person name="Clark A.G."/>
            <person name="Ribeiro J.M."/>
            <person name="Wides R."/>
            <person name="Salzberg S.L."/>
            <person name="Loftus B."/>
            <person name="Yandell M."/>
            <person name="Majoros W.H."/>
            <person name="Rusch D.B."/>
            <person name="Lai Z."/>
            <person name="Kraft C.L."/>
            <person name="Abril J.F."/>
            <person name="Anthouard V."/>
            <person name="Arensburger P."/>
            <person name="Atkinson P.W."/>
            <person name="Baden H."/>
            <person name="de Berardinis V."/>
            <person name="Baldwin D."/>
            <person name="Benes V."/>
            <person name="Biedler J."/>
            <person name="Blass C."/>
            <person name="Bolanos R."/>
            <person name="Boscus D."/>
            <person name="Barnstead M."/>
            <person name="Cai S."/>
            <person name="Center A."/>
            <person name="Chaturverdi K."/>
            <person name="Christophides G.K."/>
            <person name="Chrystal M.A."/>
            <person name="Clamp M."/>
            <person name="Cravchik A."/>
            <person name="Curwen V."/>
            <person name="Dana A."/>
            <person name="Delcher A."/>
            <person name="Dew I."/>
            <person name="Evans C.A."/>
            <person name="Flanigan M."/>
            <person name="Grundschober-Freimoser A."/>
            <person name="Friedli L."/>
            <person name="Gu Z."/>
            <person name="Guan P."/>
            <person name="Guigo R."/>
            <person name="Hillenmeyer M.E."/>
            <person name="Hladun S.L."/>
            <person name="Hogan J.R."/>
            <person name="Hong Y.S."/>
            <person name="Hoover J."/>
            <person name="Jaillon O."/>
            <person name="Ke Z."/>
            <person name="Kodira C."/>
            <person name="Kokoza E."/>
            <person name="Koutsos A."/>
            <person name="Letunic I."/>
            <person name="Levitsky A."/>
            <person name="Liang Y."/>
            <person name="Lin J.J."/>
            <person name="Lobo N.F."/>
            <person name="Lopez J.R."/>
            <person name="Malek J.A."/>
            <person name="McIntosh T.C."/>
            <person name="Meister S."/>
            <person name="Miller J."/>
            <person name="Mobarry C."/>
            <person name="Mongin E."/>
            <person name="Murphy S.D."/>
            <person name="O'Brochta D.A."/>
            <person name="Pfannkoch C."/>
            <person name="Qi R."/>
            <person name="Regier M.A."/>
            <person name="Remington K."/>
            <person name="Shao H."/>
            <person name="Sharakhova M.V."/>
            <person name="Sitter C.D."/>
            <person name="Shetty J."/>
            <person name="Smith T.J."/>
            <person name="Strong R."/>
            <person name="Sun J."/>
            <person name="Thomasova D."/>
            <person name="Ton L.Q."/>
            <person name="Topalis P."/>
            <person name="Tu Z."/>
            <person name="Unger M.F."/>
            <person name="Walenz B."/>
            <person name="Wang A."/>
            <person name="Wang J."/>
            <person name="Wang M."/>
            <person name="Wang X."/>
            <person name="Woodford K.J."/>
            <person name="Wortman J.R."/>
            <person name="Wu M."/>
            <person name="Yao A."/>
            <person name="Zdobnov E.M."/>
            <person name="Zhang H."/>
            <person name="Zhao Q."/>
            <person name="Zhao S."/>
            <person name="Zhu S.C."/>
            <person name="Zhimulev I."/>
            <person name="Coluzzi M."/>
            <person name="della Torre A."/>
            <person name="Roth C.W."/>
            <person name="Louis C."/>
            <person name="Kalush F."/>
            <person name="Mural R.J."/>
            <person name="Myers E.W."/>
            <person name="Adams M.D."/>
            <person name="Smith H.O."/>
            <person name="Broder S."/>
            <person name="Gardner M.J."/>
            <person name="Fraser C.M."/>
            <person name="Birney E."/>
            <person name="Bork P."/>
            <person name="Brey P.T."/>
            <person name="Venter J.C."/>
            <person name="Weissenbach J."/>
            <person name="Kafatos F.C."/>
            <person name="Collins F.H."/>
            <person name="Hoffman S.L."/>
        </authorList>
    </citation>
    <scope>NUCLEOTIDE SEQUENCE [LARGE SCALE GENOMIC DNA]</scope>
    <source>
        <strain evidence="2">PEST</strain>
    </source>
</reference>
<dbReference type="PaxDb" id="7165-AGAP010166-PA"/>
<reference evidence="2" key="2">
    <citation type="submission" date="2002-03" db="EMBL/GenBank/DDBJ databases">
        <authorList>
            <consortium name="The Anopheles Genome Sequencing Consortium"/>
        </authorList>
    </citation>
    <scope>NUCLEOTIDE SEQUENCE</scope>
    <source>
        <strain evidence="2">PEST</strain>
    </source>
</reference>
<evidence type="ECO:0000256" key="1">
    <source>
        <dbReference type="SAM" id="SignalP"/>
    </source>
</evidence>
<sequence length="122" mass="13768">PPPCLSVLLVCCCCCCCCRVCVSFTNAVKASGSGWAFFVLNVGSNTFVSTRRVYYICRRHSRADVVKTVSGSRTHHITGTSKRQAFQRKPPHSTGWRDVSFFFYYMKTFQQKPDKVTGSYES</sequence>
<name>Q7PJU1_ANOGA</name>
<comment type="caution">
    <text evidence="2">The sequence shown here is derived from an EMBL/GenBank/DDBJ whole genome shotgun (WGS) entry which is preliminary data.</text>
</comment>
<feature type="chain" id="PRO_5014587765" evidence="1">
    <location>
        <begin position="24"/>
        <end position="122"/>
    </location>
</feature>
<reference evidence="2" key="4">
    <citation type="journal article" date="2007" name="Genome Biol.">
        <title>Update of the Anopheles gambiae PEST genome assembly.</title>
        <authorList>
            <person name="Sharakhova M.V."/>
            <person name="Hammond M.P."/>
            <person name="Lobo N.F."/>
            <person name="Krzywinski J."/>
            <person name="Unger M.F."/>
            <person name="Hillenmeyer M.E."/>
            <person name="Bruggner R.V."/>
            <person name="Birney E."/>
            <person name="Collins F.H."/>
        </authorList>
    </citation>
    <scope>NUCLEOTIDE SEQUENCE</scope>
    <source>
        <strain evidence="2">PEST</strain>
    </source>
</reference>
<dbReference type="EMBL" id="AAAB01008980">
    <property type="protein sequence ID" value="EAA43624.3"/>
    <property type="molecule type" value="Genomic_DNA"/>
</dbReference>
<keyword evidence="1" id="KW-0732">Signal</keyword>
<dbReference type="AlphaFoldDB" id="Q7PJU1"/>